<dbReference type="GO" id="GO:0008270">
    <property type="term" value="F:zinc ion binding"/>
    <property type="evidence" value="ECO:0007669"/>
    <property type="project" value="UniProtKB-KW"/>
</dbReference>
<keyword evidence="3 5" id="KW-0863">Zinc-finger</keyword>
<keyword evidence="4 5" id="KW-0862">Zinc</keyword>
<evidence type="ECO:0000259" key="6">
    <source>
        <dbReference type="PROSITE" id="PS50103"/>
    </source>
</evidence>
<evidence type="ECO:0000313" key="7">
    <source>
        <dbReference type="EMBL" id="VDD89353.1"/>
    </source>
</evidence>
<dbReference type="PROSITE" id="PS50103">
    <property type="entry name" value="ZF_C3H1"/>
    <property type="match status" value="2"/>
</dbReference>
<dbReference type="Pfam" id="PF00642">
    <property type="entry name" value="zf-CCCH"/>
    <property type="match status" value="2"/>
</dbReference>
<dbReference type="GO" id="GO:0043186">
    <property type="term" value="C:P granule"/>
    <property type="evidence" value="ECO:0007669"/>
    <property type="project" value="UniProtKB-ARBA"/>
</dbReference>
<dbReference type="AlphaFoldDB" id="A0A0N4V2Z2"/>
<sequence>MVFQTYLYGCPLTSEFRRAAAYKTVLCQAFRDKGSCDYGEACRYAHGEEDLRLRPLVNHFLIRNLNRFINYKRQLCNNFTLYGRCPREDRCQFIHRRPSQPRSYQVDFSPMELS</sequence>
<reference evidence="9" key="1">
    <citation type="submission" date="2017-02" db="UniProtKB">
        <authorList>
            <consortium name="WormBaseParasite"/>
        </authorList>
    </citation>
    <scope>IDENTIFICATION</scope>
</reference>
<protein>
    <submittedName>
        <fullName evidence="9">C3H1-type domain-containing protein</fullName>
    </submittedName>
</protein>
<dbReference type="GO" id="GO:0005829">
    <property type="term" value="C:cytosol"/>
    <property type="evidence" value="ECO:0007669"/>
    <property type="project" value="TreeGrafter"/>
</dbReference>
<gene>
    <name evidence="7" type="ORF">EVEC_LOCUS4104</name>
</gene>
<dbReference type="Gene3D" id="4.10.1000.10">
    <property type="entry name" value="Zinc finger, CCCH-type"/>
    <property type="match status" value="2"/>
</dbReference>
<dbReference type="EMBL" id="UXUI01007765">
    <property type="protein sequence ID" value="VDD89353.1"/>
    <property type="molecule type" value="Genomic_DNA"/>
</dbReference>
<proteinExistence type="predicted"/>
<dbReference type="FunFam" id="4.10.1000.10:FF:000001">
    <property type="entry name" value="zinc finger CCCH domain-containing protein 15-like"/>
    <property type="match status" value="1"/>
</dbReference>
<evidence type="ECO:0000256" key="2">
    <source>
        <dbReference type="ARBA" id="ARBA00022737"/>
    </source>
</evidence>
<dbReference type="InterPro" id="IPR045877">
    <property type="entry name" value="ZFP36-like"/>
</dbReference>
<reference evidence="7 8" key="2">
    <citation type="submission" date="2018-10" db="EMBL/GenBank/DDBJ databases">
        <authorList>
            <consortium name="Pathogen Informatics"/>
        </authorList>
    </citation>
    <scope>NUCLEOTIDE SEQUENCE [LARGE SCALE GENOMIC DNA]</scope>
</reference>
<dbReference type="SUPFAM" id="SSF90229">
    <property type="entry name" value="CCCH zinc finger"/>
    <property type="match status" value="2"/>
</dbReference>
<keyword evidence="1 5" id="KW-0479">Metal-binding</keyword>
<feature type="domain" description="C3H1-type" evidence="6">
    <location>
        <begin position="21"/>
        <end position="49"/>
    </location>
</feature>
<dbReference type="InterPro" id="IPR000571">
    <property type="entry name" value="Znf_CCCH"/>
</dbReference>
<feature type="zinc finger region" description="C3H1-type" evidence="5">
    <location>
        <begin position="70"/>
        <end position="98"/>
    </location>
</feature>
<accession>A0A0N4V2Z2</accession>
<organism evidence="9">
    <name type="scientific">Enterobius vermicularis</name>
    <name type="common">Human pinworm</name>
    <dbReference type="NCBI Taxonomy" id="51028"/>
    <lineage>
        <taxon>Eukaryota</taxon>
        <taxon>Metazoa</taxon>
        <taxon>Ecdysozoa</taxon>
        <taxon>Nematoda</taxon>
        <taxon>Chromadorea</taxon>
        <taxon>Rhabditida</taxon>
        <taxon>Spirurina</taxon>
        <taxon>Oxyuridomorpha</taxon>
        <taxon>Oxyuroidea</taxon>
        <taxon>Oxyuridae</taxon>
        <taxon>Enterobius</taxon>
    </lineage>
</organism>
<keyword evidence="2" id="KW-0677">Repeat</keyword>
<evidence type="ECO:0000256" key="3">
    <source>
        <dbReference type="ARBA" id="ARBA00022771"/>
    </source>
</evidence>
<dbReference type="WBParaSite" id="EVEC_0000439601-mRNA-1">
    <property type="protein sequence ID" value="EVEC_0000439601-mRNA-1"/>
    <property type="gene ID" value="EVEC_0000439601"/>
</dbReference>
<dbReference type="OrthoDB" id="410307at2759"/>
<feature type="domain" description="C3H1-type" evidence="6">
    <location>
        <begin position="70"/>
        <end position="98"/>
    </location>
</feature>
<dbReference type="GO" id="GO:0003730">
    <property type="term" value="F:mRNA 3'-UTR binding"/>
    <property type="evidence" value="ECO:0007669"/>
    <property type="project" value="TreeGrafter"/>
</dbReference>
<keyword evidence="8" id="KW-1185">Reference proteome</keyword>
<dbReference type="PANTHER" id="PTHR12547:SF144">
    <property type="entry name" value="C3H1-TYPE DOMAIN-CONTAINING PROTEIN"/>
    <property type="match status" value="1"/>
</dbReference>
<evidence type="ECO:0000313" key="8">
    <source>
        <dbReference type="Proteomes" id="UP000274131"/>
    </source>
</evidence>
<dbReference type="InterPro" id="IPR036855">
    <property type="entry name" value="Znf_CCCH_sf"/>
</dbReference>
<evidence type="ECO:0000256" key="1">
    <source>
        <dbReference type="ARBA" id="ARBA00022723"/>
    </source>
</evidence>
<evidence type="ECO:0000256" key="4">
    <source>
        <dbReference type="ARBA" id="ARBA00022833"/>
    </source>
</evidence>
<name>A0A0N4V2Z2_ENTVE</name>
<evidence type="ECO:0000313" key="9">
    <source>
        <dbReference type="WBParaSite" id="EVEC_0000439601-mRNA-1"/>
    </source>
</evidence>
<dbReference type="STRING" id="51028.A0A0N4V2Z2"/>
<evidence type="ECO:0000256" key="5">
    <source>
        <dbReference type="PROSITE-ProRule" id="PRU00723"/>
    </source>
</evidence>
<dbReference type="Proteomes" id="UP000274131">
    <property type="component" value="Unassembled WGS sequence"/>
</dbReference>
<dbReference type="PANTHER" id="PTHR12547">
    <property type="entry name" value="CCCH ZINC FINGER/TIS11-RELATED"/>
    <property type="match status" value="1"/>
</dbReference>
<feature type="zinc finger region" description="C3H1-type" evidence="5">
    <location>
        <begin position="21"/>
        <end position="49"/>
    </location>
</feature>
<dbReference type="SMART" id="SM00356">
    <property type="entry name" value="ZnF_C3H1"/>
    <property type="match status" value="2"/>
</dbReference>